<protein>
    <submittedName>
        <fullName evidence="1">Uncharacterized protein</fullName>
    </submittedName>
</protein>
<accession>A0ABQ1QFZ7</accession>
<dbReference type="Proteomes" id="UP000630594">
    <property type="component" value="Unassembled WGS sequence"/>
</dbReference>
<evidence type="ECO:0000313" key="2">
    <source>
        <dbReference type="Proteomes" id="UP000630594"/>
    </source>
</evidence>
<sequence length="72" mass="7640">MFGAFAYAAPEHGDDLAAYELIDVGVIQRGLGIGRIRMGWGCPSAGQAQQDSFETSVVKALATIRIPSAMVR</sequence>
<keyword evidence="2" id="KW-1185">Reference proteome</keyword>
<proteinExistence type="predicted"/>
<dbReference type="EMBL" id="BMCK01000004">
    <property type="protein sequence ID" value="GGD25322.1"/>
    <property type="molecule type" value="Genomic_DNA"/>
</dbReference>
<reference evidence="2" key="1">
    <citation type="journal article" date="2019" name="Int. J. Syst. Evol. Microbiol.">
        <title>The Global Catalogue of Microorganisms (GCM) 10K type strain sequencing project: providing services to taxonomists for standard genome sequencing and annotation.</title>
        <authorList>
            <consortium name="The Broad Institute Genomics Platform"/>
            <consortium name="The Broad Institute Genome Sequencing Center for Infectious Disease"/>
            <person name="Wu L."/>
            <person name="Ma J."/>
        </authorList>
    </citation>
    <scope>NUCLEOTIDE SEQUENCE [LARGE SCALE GENOMIC DNA]</scope>
    <source>
        <strain evidence="2">CCM 7403</strain>
    </source>
</reference>
<evidence type="ECO:0000313" key="1">
    <source>
        <dbReference type="EMBL" id="GGD25322.1"/>
    </source>
</evidence>
<name>A0ABQ1QFZ7_9ACTN</name>
<comment type="caution">
    <text evidence="1">The sequence shown here is derived from an EMBL/GenBank/DDBJ whole genome shotgun (WGS) entry which is preliminary data.</text>
</comment>
<gene>
    <name evidence="1" type="ORF">GCM10007231_25800</name>
</gene>
<organism evidence="1 2">
    <name type="scientific">Nocardioides daphniae</name>
    <dbReference type="NCBI Taxonomy" id="402297"/>
    <lineage>
        <taxon>Bacteria</taxon>
        <taxon>Bacillati</taxon>
        <taxon>Actinomycetota</taxon>
        <taxon>Actinomycetes</taxon>
        <taxon>Propionibacteriales</taxon>
        <taxon>Nocardioidaceae</taxon>
        <taxon>Nocardioides</taxon>
    </lineage>
</organism>